<dbReference type="Pfam" id="PF13561">
    <property type="entry name" value="adh_short_C2"/>
    <property type="match status" value="1"/>
</dbReference>
<dbReference type="Proteomes" id="UP000233491">
    <property type="component" value="Unassembled WGS sequence"/>
</dbReference>
<dbReference type="CDD" id="cd05233">
    <property type="entry name" value="SDR_c"/>
    <property type="match status" value="1"/>
</dbReference>
<evidence type="ECO:0000256" key="1">
    <source>
        <dbReference type="ARBA" id="ARBA00006484"/>
    </source>
</evidence>
<dbReference type="GO" id="GO:0030497">
    <property type="term" value="P:fatty acid elongation"/>
    <property type="evidence" value="ECO:0007669"/>
    <property type="project" value="TreeGrafter"/>
</dbReference>
<dbReference type="AlphaFoldDB" id="A0A1I4V945"/>
<dbReference type="PANTHER" id="PTHR42760:SF40">
    <property type="entry name" value="3-OXOACYL-[ACYL-CARRIER-PROTEIN] REDUCTASE, CHLOROPLASTIC"/>
    <property type="match status" value="1"/>
</dbReference>
<sequence length="255" mass="26190">MKSFVVTGAGKGIGRAIATRLAADESHQVLAVDIDAALLAWTKSDPSARIMPFVGNISDDAVAVAAAEAAARMAPLAGWVNNAAIFEDLSVHSADTRRIMAAIDTNLRSAVAGCRAAVRAFLAAGTAGAIVNMSSHQGRQAVPGGLPYVCAKTAIEGLTRALAVDYGREGIRVNAVAPGTVSTQRYEDLLAAIGPSRAARLEAEMAEVHPLGRVARAEEVVAAVEFLLSDAASFITGAVLPVDGGRTILAHEPTA</sequence>
<name>A0A1I4V945_9HYPH</name>
<evidence type="ECO:0000313" key="3">
    <source>
        <dbReference type="Proteomes" id="UP000233491"/>
    </source>
</evidence>
<comment type="similarity">
    <text evidence="1">Belongs to the short-chain dehydrogenases/reductases (SDR) family.</text>
</comment>
<dbReference type="GO" id="GO:0016616">
    <property type="term" value="F:oxidoreductase activity, acting on the CH-OH group of donors, NAD or NADP as acceptor"/>
    <property type="evidence" value="ECO:0007669"/>
    <property type="project" value="TreeGrafter"/>
</dbReference>
<proteinExistence type="inferred from homology"/>
<accession>A0A1I4V945</accession>
<dbReference type="InterPro" id="IPR036291">
    <property type="entry name" value="NAD(P)-bd_dom_sf"/>
</dbReference>
<gene>
    <name evidence="2" type="ORF">CXZ10_20055</name>
</gene>
<dbReference type="FunFam" id="3.40.50.720:FF:000084">
    <property type="entry name" value="Short-chain dehydrogenase reductase"/>
    <property type="match status" value="1"/>
</dbReference>
<dbReference type="InterPro" id="IPR020904">
    <property type="entry name" value="Sc_DH/Rdtase_CS"/>
</dbReference>
<comment type="caution">
    <text evidence="2">The sequence shown here is derived from an EMBL/GenBank/DDBJ whole genome shotgun (WGS) entry which is preliminary data.</text>
</comment>
<dbReference type="OrthoDB" id="9789398at2"/>
<dbReference type="PROSITE" id="PS00061">
    <property type="entry name" value="ADH_SHORT"/>
    <property type="match status" value="1"/>
</dbReference>
<keyword evidence="3" id="KW-1185">Reference proteome</keyword>
<dbReference type="PANTHER" id="PTHR42760">
    <property type="entry name" value="SHORT-CHAIN DEHYDROGENASES/REDUCTASES FAMILY MEMBER"/>
    <property type="match status" value="1"/>
</dbReference>
<dbReference type="SUPFAM" id="SSF51735">
    <property type="entry name" value="NAD(P)-binding Rossmann-fold domains"/>
    <property type="match status" value="1"/>
</dbReference>
<protein>
    <submittedName>
        <fullName evidence="2">Short-chain dehydrogenase</fullName>
    </submittedName>
</protein>
<evidence type="ECO:0000313" key="2">
    <source>
        <dbReference type="EMBL" id="PKR87345.1"/>
    </source>
</evidence>
<reference evidence="2 3" key="1">
    <citation type="submission" date="2017-12" db="EMBL/GenBank/DDBJ databases">
        <title>Anaerobic carbon monoxide metabolism by Pleomorphomonas carboxyditropha sp. nov., a new mesophilic hydrogenogenic carboxidotroph.</title>
        <authorList>
            <person name="Esquivel-Elizondo S."/>
            <person name="Krajmalnik-Brown R."/>
        </authorList>
    </citation>
    <scope>NUCLEOTIDE SEQUENCE [LARGE SCALE GENOMIC DNA]</scope>
    <source>
        <strain evidence="2 3">R5-392</strain>
    </source>
</reference>
<dbReference type="EMBL" id="PJNW01000019">
    <property type="protein sequence ID" value="PKR87345.1"/>
    <property type="molecule type" value="Genomic_DNA"/>
</dbReference>
<dbReference type="RefSeq" id="WP_101291156.1">
    <property type="nucleotide sequence ID" value="NZ_FOUQ01000010.1"/>
</dbReference>
<dbReference type="PRINTS" id="PR00081">
    <property type="entry name" value="GDHRDH"/>
</dbReference>
<dbReference type="Gene3D" id="3.40.50.720">
    <property type="entry name" value="NAD(P)-binding Rossmann-like Domain"/>
    <property type="match status" value="1"/>
</dbReference>
<organism evidence="2 3">
    <name type="scientific">Pleomorphomonas diazotrophica</name>
    <dbReference type="NCBI Taxonomy" id="1166257"/>
    <lineage>
        <taxon>Bacteria</taxon>
        <taxon>Pseudomonadati</taxon>
        <taxon>Pseudomonadota</taxon>
        <taxon>Alphaproteobacteria</taxon>
        <taxon>Hyphomicrobiales</taxon>
        <taxon>Pleomorphomonadaceae</taxon>
        <taxon>Pleomorphomonas</taxon>
    </lineage>
</organism>
<dbReference type="PRINTS" id="PR00080">
    <property type="entry name" value="SDRFAMILY"/>
</dbReference>
<dbReference type="InterPro" id="IPR002347">
    <property type="entry name" value="SDR_fam"/>
</dbReference>